<organism evidence="1 2">
    <name type="scientific">Staurois parvus</name>
    <dbReference type="NCBI Taxonomy" id="386267"/>
    <lineage>
        <taxon>Eukaryota</taxon>
        <taxon>Metazoa</taxon>
        <taxon>Chordata</taxon>
        <taxon>Craniata</taxon>
        <taxon>Vertebrata</taxon>
        <taxon>Euteleostomi</taxon>
        <taxon>Amphibia</taxon>
        <taxon>Batrachia</taxon>
        <taxon>Anura</taxon>
        <taxon>Neobatrachia</taxon>
        <taxon>Ranoidea</taxon>
        <taxon>Ranidae</taxon>
        <taxon>Staurois</taxon>
    </lineage>
</organism>
<feature type="non-terminal residue" evidence="1">
    <location>
        <position position="1"/>
    </location>
</feature>
<sequence length="102" mass="12100">FNFFSPTAHVQRSTTAQRTCCPHTRSPIFQWYKLEAGEAHPPFFICQKGFRDMTRQKIKLEDLMNDLDEEEEPYEPISAEEQKLFNGFSFVGDEWRAMMKMK</sequence>
<proteinExistence type="predicted"/>
<keyword evidence="2" id="KW-1185">Reference proteome</keyword>
<accession>A0ABN9GIP4</accession>
<dbReference type="EMBL" id="CATNWA010018763">
    <property type="protein sequence ID" value="CAI9609312.1"/>
    <property type="molecule type" value="Genomic_DNA"/>
</dbReference>
<comment type="caution">
    <text evidence="1">The sequence shown here is derived from an EMBL/GenBank/DDBJ whole genome shotgun (WGS) entry which is preliminary data.</text>
</comment>
<dbReference type="Proteomes" id="UP001162483">
    <property type="component" value="Unassembled WGS sequence"/>
</dbReference>
<protein>
    <submittedName>
        <fullName evidence="1">Uncharacterized protein</fullName>
    </submittedName>
</protein>
<reference evidence="1" key="1">
    <citation type="submission" date="2023-05" db="EMBL/GenBank/DDBJ databases">
        <authorList>
            <person name="Stuckert A."/>
        </authorList>
    </citation>
    <scope>NUCLEOTIDE SEQUENCE</scope>
</reference>
<gene>
    <name evidence="1" type="ORF">SPARVUS_LOCUS14235504</name>
</gene>
<name>A0ABN9GIP4_9NEOB</name>
<evidence type="ECO:0000313" key="1">
    <source>
        <dbReference type="EMBL" id="CAI9609312.1"/>
    </source>
</evidence>
<evidence type="ECO:0000313" key="2">
    <source>
        <dbReference type="Proteomes" id="UP001162483"/>
    </source>
</evidence>